<reference evidence="1 2" key="1">
    <citation type="submission" date="2018-08" db="EMBL/GenBank/DDBJ databases">
        <title>Microbacterium oxydans strain HG3.</title>
        <authorList>
            <person name="ORTET P."/>
        </authorList>
    </citation>
    <scope>NUCLEOTIDE SEQUENCE [LARGE SCALE GENOMIC DNA]</scope>
    <source>
        <strain evidence="1 2">HG3</strain>
    </source>
</reference>
<dbReference type="Proteomes" id="UP000274841">
    <property type="component" value="Chromosome"/>
</dbReference>
<name>A0A3Q9J5L7_9MICO</name>
<dbReference type="EMBL" id="CP031422">
    <property type="protein sequence ID" value="AZS38907.1"/>
    <property type="molecule type" value="Genomic_DNA"/>
</dbReference>
<dbReference type="KEGG" id="moy:CVS54_00204"/>
<evidence type="ECO:0000313" key="2">
    <source>
        <dbReference type="Proteomes" id="UP000274841"/>
    </source>
</evidence>
<organism evidence="1 2">
    <name type="scientific">Microbacterium oxydans</name>
    <dbReference type="NCBI Taxonomy" id="82380"/>
    <lineage>
        <taxon>Bacteria</taxon>
        <taxon>Bacillati</taxon>
        <taxon>Actinomycetota</taxon>
        <taxon>Actinomycetes</taxon>
        <taxon>Micrococcales</taxon>
        <taxon>Microbacteriaceae</taxon>
        <taxon>Microbacterium</taxon>
    </lineage>
</organism>
<dbReference type="AlphaFoldDB" id="A0A3Q9J5L7"/>
<gene>
    <name evidence="1" type="ORF">CVS54_00204</name>
</gene>
<protein>
    <submittedName>
        <fullName evidence="1">Uncharacterized protein</fullName>
    </submittedName>
</protein>
<evidence type="ECO:0000313" key="1">
    <source>
        <dbReference type="EMBL" id="AZS38907.1"/>
    </source>
</evidence>
<proteinExistence type="predicted"/>
<accession>A0A3Q9J5L7</accession>
<sequence length="227" mass="24678">MSFGAARHVDAPGVNDFLSSTRYVRRRAELNDALATTLIALRATTVAERRGGARALSRLSRGELGWGSLPLRDFFTDGRSREDLGQLIVNEPDASVVESLLSSVQFGYSRFIVHPLWDPLHEEGAPAGYRGWAGDVAGSVRDHPSRAVRGWSAYLSVLAGDPRGWEQYLQVLPHAATTVWLADAVERFGETMTPGQRAGLRDVLRTHPPRGAGRLSAHEAALAALTN</sequence>